<dbReference type="InterPro" id="IPR038242">
    <property type="entry name" value="Cmr2_N"/>
</dbReference>
<dbReference type="InterPro" id="IPR019117">
    <property type="entry name" value="CRISPR-assoc_protein_Cmr3"/>
</dbReference>
<dbReference type="AlphaFoldDB" id="A0A937X5B9"/>
<dbReference type="Gene3D" id="3.30.70.270">
    <property type="match status" value="1"/>
</dbReference>
<feature type="non-terminal residue" evidence="5">
    <location>
        <position position="1"/>
    </location>
</feature>
<dbReference type="Pfam" id="PF22335">
    <property type="entry name" value="Cas10-Cmr2_palm2"/>
    <property type="match status" value="1"/>
</dbReference>
<dbReference type="Pfam" id="PF09700">
    <property type="entry name" value="Cas_Cmr3"/>
    <property type="match status" value="1"/>
</dbReference>
<accession>A0A937X5B9</accession>
<name>A0A937X5B9_9BACT</name>
<proteinExistence type="predicted"/>
<dbReference type="GO" id="GO:0000166">
    <property type="term" value="F:nucleotide binding"/>
    <property type="evidence" value="ECO:0007669"/>
    <property type="project" value="UniProtKB-KW"/>
</dbReference>
<organism evidence="5 6">
    <name type="scientific">Candidatus Tanganyikabacteria bacterium</name>
    <dbReference type="NCBI Taxonomy" id="2961651"/>
    <lineage>
        <taxon>Bacteria</taxon>
        <taxon>Bacillati</taxon>
        <taxon>Candidatus Sericytochromatia</taxon>
        <taxon>Candidatus Tanganyikabacteria</taxon>
    </lineage>
</organism>
<comment type="caution">
    <text evidence="5">The sequence shown here is derived from an EMBL/GenBank/DDBJ whole genome shotgun (WGS) entry which is preliminary data.</text>
</comment>
<dbReference type="InterPro" id="IPR000160">
    <property type="entry name" value="GGDEF_dom"/>
</dbReference>
<dbReference type="Pfam" id="PF12469">
    <property type="entry name" value="Cmr2_N"/>
    <property type="match status" value="1"/>
</dbReference>
<dbReference type="Gene3D" id="2.60.40.4350">
    <property type="match status" value="1"/>
</dbReference>
<evidence type="ECO:0000256" key="1">
    <source>
        <dbReference type="ARBA" id="ARBA00022741"/>
    </source>
</evidence>
<dbReference type="PROSITE" id="PS50887">
    <property type="entry name" value="GGDEF"/>
    <property type="match status" value="1"/>
</dbReference>
<dbReference type="NCBIfam" id="TIGR02577">
    <property type="entry name" value="cas_TM1794_Cmr2"/>
    <property type="match status" value="1"/>
</dbReference>
<evidence type="ECO:0000256" key="3">
    <source>
        <dbReference type="SAM" id="MobiDB-lite"/>
    </source>
</evidence>
<feature type="domain" description="GGDEF" evidence="4">
    <location>
        <begin position="458"/>
        <end position="660"/>
    </location>
</feature>
<dbReference type="Proteomes" id="UP000703893">
    <property type="component" value="Unassembled WGS sequence"/>
</dbReference>
<feature type="region of interest" description="Disordered" evidence="3">
    <location>
        <begin position="687"/>
        <end position="748"/>
    </location>
</feature>
<keyword evidence="1" id="KW-0547">Nucleotide-binding</keyword>
<reference evidence="5 6" key="1">
    <citation type="submission" date="2019-03" db="EMBL/GenBank/DDBJ databases">
        <title>Lake Tanganyika Metagenome-Assembled Genomes (MAGs).</title>
        <authorList>
            <person name="Tran P."/>
        </authorList>
    </citation>
    <scope>NUCLEOTIDE SEQUENCE [LARGE SCALE GENOMIC DNA]</scope>
    <source>
        <strain evidence="5">K_DeepCast_65m_m2_236</strain>
    </source>
</reference>
<sequence>PADTRVPDHTIWNHLDLSSALAGAHQAGEPAILTLSLGPVQDFIAQARSVSDLWAGSHLVSALAGEAIRHIAATVGPDAVLVPHLRGLAAFDAWLLDEAAAAGVREAWLDRFRRCEAAWLAGATDANPLFAAAIPNRIVAIVPRQAAEAIATGAVNAARAAAARWADQAVTALFGGVDTGHAAKQVAHQLSGFPEAHWAIADWPRDVEGPAVAALRRLETDQVWPEDRLFSSTQWQVLSRSVELEGAKFYRPNAGILYPAVFGVADRTLAASKALRPFEALDQRGYRCSLCGEREWLTPDERLLDLPPGKRDLDPADPWPRQAGRMGVKAGEHLCALCGLKRAWPRLFADQVGKLIGSSVSRYVVSTHTMALATTLDRLIANSDSPDLPALRDLAGDAESTALPRLLYQRAGQVSDGVLDLCRKLPGAFDAAREKDDEASYAKLSDLLSKVARRRVEAYYALILLDGDHMGAWLTGTPFEAGETEVHTSLPFERSWHPKIRESVAGRRPGPDVLAYMQARRPASPGRHAAISQALAAFSSILAPYLVEGTCKGKVIYAGGDDLLAMVSVDDLLPAMLRLRLGYSGIALGDVEDQDLRYVAKGYAFHRGRIIQLMGEAASASIGAVIAHHQAPLGAVLRSLHEAEREAKDAGRNAFSIRVLKRAGGQVGFAAPWWLGANSGHPFRHPAAHEGRAGRSVGGRRGAFAASGLPRPRVAGAPARLARSRARRRLARDGGRSARKPVRPAGGRGLACPGCRGCRLRDCVAAGRTSGQPGHDHRGDAFDCRVRGSRIARRIDRPRGGAMTASYFVRPLDSISPRGHRLFGDPGSLGEADMPPAPSVFTGAFKSALVGRDPLTLAAFDGRASHPDPAVTAVVGMPRQTSGRVTVEPGSLRLAHLCLARRLPGDRIEGLHALPADLVVVDRGRSGPTVHPLRPALPAEGMAASTLLPRLPVLQAPRGKPRPGYWLTDEGLRDYLAGILPGADRLVRSADLWGREFRPGIGLDGETRTARDGALFTSEHITLHDGVGFLVGFSGDHGQLGDDGLLRLAGDGRAAVWSRVEWLVPEPPAQFATARRFKVVMKTPGIFSSGWLPDGILRDGEAFQLRLPGCRARLVAAAIPRHELVSGWDLARWAPKPARRAVPAGSVYWFDDLEGDRAALEGAFGEGLWGEVPDPVRRSEGYNLCQIACWPDD</sequence>
<dbReference type="InterPro" id="IPR043128">
    <property type="entry name" value="Rev_trsase/Diguanyl_cyclase"/>
</dbReference>
<dbReference type="GO" id="GO:0051607">
    <property type="term" value="P:defense response to virus"/>
    <property type="evidence" value="ECO:0007669"/>
    <property type="project" value="UniProtKB-KW"/>
</dbReference>
<gene>
    <name evidence="5" type="primary">cas10</name>
    <name evidence="5" type="ORF">FJZ00_02020</name>
</gene>
<dbReference type="InterPro" id="IPR024615">
    <property type="entry name" value="CRISPR-assoc_Cmr2_N"/>
</dbReference>
<keyword evidence="2" id="KW-0051">Antiviral defense</keyword>
<dbReference type="InterPro" id="IPR013407">
    <property type="entry name" value="CRISPR-assoc_prot_Cmr2"/>
</dbReference>
<dbReference type="InterPro" id="IPR054767">
    <property type="entry name" value="Cas10-Cmr2_palm2"/>
</dbReference>
<protein>
    <submittedName>
        <fullName evidence="5">Type III-B CRISPR-associated protein Cas10/Cmr2</fullName>
    </submittedName>
</protein>
<evidence type="ECO:0000313" key="5">
    <source>
        <dbReference type="EMBL" id="MBM3273901.1"/>
    </source>
</evidence>
<evidence type="ECO:0000259" key="4">
    <source>
        <dbReference type="PROSITE" id="PS50887"/>
    </source>
</evidence>
<evidence type="ECO:0000313" key="6">
    <source>
        <dbReference type="Proteomes" id="UP000703893"/>
    </source>
</evidence>
<evidence type="ECO:0000256" key="2">
    <source>
        <dbReference type="ARBA" id="ARBA00023118"/>
    </source>
</evidence>
<dbReference type="EMBL" id="VGJX01000073">
    <property type="protein sequence ID" value="MBM3273901.1"/>
    <property type="molecule type" value="Genomic_DNA"/>
</dbReference>
<dbReference type="Gene3D" id="3.30.70.2220">
    <property type="entry name" value="CRISPR-Cas system, Cmr2 subunit, D1 domain, cysteine cluster"/>
    <property type="match status" value="1"/>
</dbReference>